<name>A0AAN7W435_9PEZI</name>
<dbReference type="PANTHER" id="PTHR10811">
    <property type="entry name" value="FRINGE-RELATED"/>
    <property type="match status" value="1"/>
</dbReference>
<dbReference type="InterPro" id="IPR006740">
    <property type="entry name" value="DUF604"/>
</dbReference>
<organism evidence="1 2">
    <name type="scientific">Elasticomyces elasticus</name>
    <dbReference type="NCBI Taxonomy" id="574655"/>
    <lineage>
        <taxon>Eukaryota</taxon>
        <taxon>Fungi</taxon>
        <taxon>Dikarya</taxon>
        <taxon>Ascomycota</taxon>
        <taxon>Pezizomycotina</taxon>
        <taxon>Dothideomycetes</taxon>
        <taxon>Dothideomycetidae</taxon>
        <taxon>Mycosphaerellales</taxon>
        <taxon>Teratosphaeriaceae</taxon>
        <taxon>Elasticomyces</taxon>
    </lineage>
</organism>
<comment type="caution">
    <text evidence="1">The sequence shown here is derived from an EMBL/GenBank/DDBJ whole genome shotgun (WGS) entry which is preliminary data.</text>
</comment>
<dbReference type="EMBL" id="JAVRQU010000012">
    <property type="protein sequence ID" value="KAK5696614.1"/>
    <property type="molecule type" value="Genomic_DNA"/>
</dbReference>
<evidence type="ECO:0000313" key="2">
    <source>
        <dbReference type="Proteomes" id="UP001310594"/>
    </source>
</evidence>
<dbReference type="PROSITE" id="PS51318">
    <property type="entry name" value="TAT"/>
    <property type="match status" value="1"/>
</dbReference>
<dbReference type="Pfam" id="PF04646">
    <property type="entry name" value="DUF604"/>
    <property type="match status" value="1"/>
</dbReference>
<sequence>MSMPRRPLLVLASIAAAAVFFAFILIPATPAYRGLHDVLPSKWGSSNTDRKVTPQRPAIVYSAEDLAEADRHALKALKLGGPFEYRRRCIDVRKAKAVKRTKLERETLKVDVPYFDEKAEVDTSELFLGVATKLSRANDSVTAWARWLAETGSPLLVLLVDQANLTAKAEEIEAVRAKAEAHGIEMMFEPYTGNPKDSEGLKNFALAEAFIKHQRPTTRWYGLVDDDTFFTSLPTALYQLQALHPAEEYYVGELTEGFYRIGLQEGFKAWGGAGFFISPPLMHKLAANSERCNPLDTGFGDILWRDCILEVTSPTVQLTRLPGLNQIDLWGDISGFYESGLVPLLTVHHWKSWHVFNIPLSHTVADISGPEAWMQRYLFSEDNTVMTNGFSIVSYPNGLPDLNLTELTFVENVGVTKTPDRMAFHHSIIGMTRPALQQGRYKFSWGFQHSSYDLRDGSVRQFYVKRKSEGVPGSVDSVIEVDWRRA</sequence>
<proteinExistence type="predicted"/>
<gene>
    <name evidence="1" type="ORF">LTR97_007917</name>
</gene>
<evidence type="ECO:0008006" key="3">
    <source>
        <dbReference type="Google" id="ProtNLM"/>
    </source>
</evidence>
<reference evidence="1" key="1">
    <citation type="submission" date="2023-08" db="EMBL/GenBank/DDBJ databases">
        <title>Black Yeasts Isolated from many extreme environments.</title>
        <authorList>
            <person name="Coleine C."/>
            <person name="Stajich J.E."/>
            <person name="Selbmann L."/>
        </authorList>
    </citation>
    <scope>NUCLEOTIDE SEQUENCE</scope>
    <source>
        <strain evidence="1">CCFEE 5810</strain>
    </source>
</reference>
<dbReference type="AlphaFoldDB" id="A0AAN7W435"/>
<dbReference type="Proteomes" id="UP001310594">
    <property type="component" value="Unassembled WGS sequence"/>
</dbReference>
<dbReference type="Gene3D" id="3.90.550.50">
    <property type="match status" value="1"/>
</dbReference>
<dbReference type="InterPro" id="IPR006311">
    <property type="entry name" value="TAT_signal"/>
</dbReference>
<protein>
    <recommendedName>
        <fullName evidence="3">Glycosyltransferase family 31 protein</fullName>
    </recommendedName>
</protein>
<accession>A0AAN7W435</accession>
<evidence type="ECO:0000313" key="1">
    <source>
        <dbReference type="EMBL" id="KAK5696614.1"/>
    </source>
</evidence>